<feature type="transmembrane region" description="Helical" evidence="1">
    <location>
        <begin position="87"/>
        <end position="108"/>
    </location>
</feature>
<gene>
    <name evidence="2" type="ORF">Sxan_61610</name>
</gene>
<protein>
    <submittedName>
        <fullName evidence="2">Uncharacterized protein</fullName>
    </submittedName>
</protein>
<feature type="transmembrane region" description="Helical" evidence="1">
    <location>
        <begin position="47"/>
        <end position="66"/>
    </location>
</feature>
<keyword evidence="3" id="KW-1185">Reference proteome</keyword>
<dbReference type="AlphaFoldDB" id="A0A919H1K0"/>
<dbReference type="Proteomes" id="UP000600026">
    <property type="component" value="Unassembled WGS sequence"/>
</dbReference>
<dbReference type="OrthoDB" id="4215324at2"/>
<comment type="caution">
    <text evidence="2">The sequence shown here is derived from an EMBL/GenBank/DDBJ whole genome shotgun (WGS) entry which is preliminary data.</text>
</comment>
<sequence>MNPVLAYARSRNLPRAALAALAVAVATVVFTGTRVDFPDFRYLVDFSIPVAAVAPVAYAVVLGTTFHSPMADLEHTAAQPVQGFRRLHLVALTLLAVVLAALPMLSGLPAEVFAASARNAAGYLGLAVISARLFGSGLAWLLPLGTFGPTLLLGVGPTGEPELWAWSIRAPGDVPALAVTAALWLTALLLPGPPPRQDDRAEVS</sequence>
<name>A0A919H1K0_9ACTN</name>
<dbReference type="EMBL" id="BNEE01000006">
    <property type="protein sequence ID" value="GHI88797.1"/>
    <property type="molecule type" value="Genomic_DNA"/>
</dbReference>
<organism evidence="2 3">
    <name type="scientific">Streptomyces xanthophaeus</name>
    <dbReference type="NCBI Taxonomy" id="67385"/>
    <lineage>
        <taxon>Bacteria</taxon>
        <taxon>Bacillati</taxon>
        <taxon>Actinomycetota</taxon>
        <taxon>Actinomycetes</taxon>
        <taxon>Kitasatosporales</taxon>
        <taxon>Streptomycetaceae</taxon>
        <taxon>Streptomyces</taxon>
    </lineage>
</organism>
<keyword evidence="1" id="KW-0812">Transmembrane</keyword>
<proteinExistence type="predicted"/>
<evidence type="ECO:0000313" key="3">
    <source>
        <dbReference type="Proteomes" id="UP000600026"/>
    </source>
</evidence>
<keyword evidence="1" id="KW-1133">Transmembrane helix</keyword>
<evidence type="ECO:0000256" key="1">
    <source>
        <dbReference type="SAM" id="Phobius"/>
    </source>
</evidence>
<feature type="transmembrane region" description="Helical" evidence="1">
    <location>
        <begin position="120"/>
        <end position="142"/>
    </location>
</feature>
<evidence type="ECO:0000313" key="2">
    <source>
        <dbReference type="EMBL" id="GHI88797.1"/>
    </source>
</evidence>
<reference evidence="2" key="1">
    <citation type="submission" date="2020-09" db="EMBL/GenBank/DDBJ databases">
        <title>Whole genome shotgun sequence of Streptomyces xanthophaeus NBRC 12829.</title>
        <authorList>
            <person name="Komaki H."/>
            <person name="Tamura T."/>
        </authorList>
    </citation>
    <scope>NUCLEOTIDE SEQUENCE</scope>
    <source>
        <strain evidence="2">NBRC 12829</strain>
    </source>
</reference>
<accession>A0A919H1K0</accession>
<dbReference type="RefSeq" id="WP_031152516.1">
    <property type="nucleotide sequence ID" value="NZ_BNEE01000006.1"/>
</dbReference>
<keyword evidence="1" id="KW-0472">Membrane</keyword>